<comment type="similarity">
    <text evidence="1">Belongs to the protein kinase superfamily. RIO-type Ser/Thr kinase family.</text>
</comment>
<dbReference type="AlphaFoldDB" id="A0A2V5LBK1"/>
<dbReference type="GO" id="GO:0005524">
    <property type="term" value="F:ATP binding"/>
    <property type="evidence" value="ECO:0007669"/>
    <property type="project" value="UniProtKB-KW"/>
</dbReference>
<comment type="caution">
    <text evidence="14">The sequence shown here is derived from an EMBL/GenBank/DDBJ whole genome shotgun (WGS) entry which is preliminary data.</text>
</comment>
<evidence type="ECO:0000256" key="5">
    <source>
        <dbReference type="ARBA" id="ARBA00022723"/>
    </source>
</evidence>
<organism evidence="14 15">
    <name type="scientific">Arthrobacter livingstonensis</name>
    <dbReference type="NCBI Taxonomy" id="670078"/>
    <lineage>
        <taxon>Bacteria</taxon>
        <taxon>Bacillati</taxon>
        <taxon>Actinomycetota</taxon>
        <taxon>Actinomycetes</taxon>
        <taxon>Micrococcales</taxon>
        <taxon>Micrococcaceae</taxon>
        <taxon>Arthrobacter</taxon>
    </lineage>
</organism>
<keyword evidence="5" id="KW-0479">Metal-binding</keyword>
<reference evidence="14 15" key="1">
    <citation type="submission" date="2018-05" db="EMBL/GenBank/DDBJ databases">
        <title>Genetic diversity of glacier-inhabiting Cryobacterium bacteria in China and description of Cryobacterium mengkeensis sp. nov. and Arthrobacter glacialis sp. nov.</title>
        <authorList>
            <person name="Liu Q."/>
            <person name="Xin Y.-H."/>
        </authorList>
    </citation>
    <scope>NUCLEOTIDE SEQUENCE [LARGE SCALE GENOMIC DNA]</scope>
    <source>
        <strain evidence="14 15">LI2</strain>
    </source>
</reference>
<accession>A0A2V5LBK1</accession>
<keyword evidence="3 14" id="KW-0723">Serine/threonine-protein kinase</keyword>
<dbReference type="RefSeq" id="WP_110500590.1">
    <property type="nucleotide sequence ID" value="NZ_QJVD01000007.1"/>
</dbReference>
<dbReference type="EC" id="2.7.11.1" evidence="2"/>
<gene>
    <name evidence="14" type="ORF">CVV68_08625</name>
</gene>
<evidence type="ECO:0000313" key="14">
    <source>
        <dbReference type="EMBL" id="PYI67914.1"/>
    </source>
</evidence>
<proteinExistence type="inferred from homology"/>
<dbReference type="Gene3D" id="3.30.200.20">
    <property type="entry name" value="Phosphorylase Kinase, domain 1"/>
    <property type="match status" value="1"/>
</dbReference>
<keyword evidence="9" id="KW-0460">Magnesium</keyword>
<dbReference type="Proteomes" id="UP000247832">
    <property type="component" value="Unassembled WGS sequence"/>
</dbReference>
<evidence type="ECO:0000256" key="11">
    <source>
        <dbReference type="ARBA" id="ARBA00048679"/>
    </source>
</evidence>
<comment type="catalytic activity">
    <reaction evidence="10">
        <text>L-threonyl-[protein] + ATP = O-phospho-L-threonyl-[protein] + ADP + H(+)</text>
        <dbReference type="Rhea" id="RHEA:46608"/>
        <dbReference type="Rhea" id="RHEA-COMP:11060"/>
        <dbReference type="Rhea" id="RHEA-COMP:11605"/>
        <dbReference type="ChEBI" id="CHEBI:15378"/>
        <dbReference type="ChEBI" id="CHEBI:30013"/>
        <dbReference type="ChEBI" id="CHEBI:30616"/>
        <dbReference type="ChEBI" id="CHEBI:61977"/>
        <dbReference type="ChEBI" id="CHEBI:456216"/>
        <dbReference type="EC" id="2.7.11.1"/>
    </reaction>
</comment>
<keyword evidence="7 14" id="KW-0418">Kinase</keyword>
<name>A0A2V5LBK1_9MICC</name>
<dbReference type="SMART" id="SM00090">
    <property type="entry name" value="RIO"/>
    <property type="match status" value="1"/>
</dbReference>
<evidence type="ECO:0000313" key="15">
    <source>
        <dbReference type="Proteomes" id="UP000247832"/>
    </source>
</evidence>
<evidence type="ECO:0000256" key="4">
    <source>
        <dbReference type="ARBA" id="ARBA00022679"/>
    </source>
</evidence>
<sequence length="303" mass="33513">MKFSADQQHFEAPSFSPIKTRRGTAPRGVFDPDPRPADWNVLDDSLADNQRWSTWPDLEKLMRGPAPYPDFVIEDAGAIDTDLGVLKTGKEADVFLVERATESRSAILAAKRYRSSDQRLFHRSSAYTEGRSVRRSRDARAIKGGSTYGRAVEAARWADAEWTYLRMAREFGIPVPYPVQISGTEIMMEFIEDPDNPGVAAPRLQATHPGPAKLQNYWEQVVEAMAAFARMGFAHGDLSPYNVLAAGDRLVVIDLPQLVDLAGNLQAADLLARDCRNMCAWFTSRGLEVDGGALLGELLAAAW</sequence>
<evidence type="ECO:0000256" key="8">
    <source>
        <dbReference type="ARBA" id="ARBA00022840"/>
    </source>
</evidence>
<keyword evidence="6" id="KW-0547">Nucleotide-binding</keyword>
<keyword evidence="8" id="KW-0067">ATP-binding</keyword>
<protein>
    <recommendedName>
        <fullName evidence="2">non-specific serine/threonine protein kinase</fullName>
        <ecNumber evidence="2">2.7.11.1</ecNumber>
    </recommendedName>
</protein>
<evidence type="ECO:0000256" key="1">
    <source>
        <dbReference type="ARBA" id="ARBA00009196"/>
    </source>
</evidence>
<evidence type="ECO:0000256" key="10">
    <source>
        <dbReference type="ARBA" id="ARBA00047899"/>
    </source>
</evidence>
<dbReference type="EMBL" id="QJVD01000007">
    <property type="protein sequence ID" value="PYI67914.1"/>
    <property type="molecule type" value="Genomic_DNA"/>
</dbReference>
<evidence type="ECO:0000256" key="3">
    <source>
        <dbReference type="ARBA" id="ARBA00022527"/>
    </source>
</evidence>
<evidence type="ECO:0000256" key="2">
    <source>
        <dbReference type="ARBA" id="ARBA00012513"/>
    </source>
</evidence>
<evidence type="ECO:0000256" key="9">
    <source>
        <dbReference type="ARBA" id="ARBA00022842"/>
    </source>
</evidence>
<evidence type="ECO:0000256" key="6">
    <source>
        <dbReference type="ARBA" id="ARBA00022741"/>
    </source>
</evidence>
<evidence type="ECO:0000256" key="7">
    <source>
        <dbReference type="ARBA" id="ARBA00022777"/>
    </source>
</evidence>
<dbReference type="InterPro" id="IPR051272">
    <property type="entry name" value="RIO-type_Ser/Thr_kinase"/>
</dbReference>
<dbReference type="PANTHER" id="PTHR45723">
    <property type="entry name" value="SERINE/THREONINE-PROTEIN KINASE RIO1"/>
    <property type="match status" value="1"/>
</dbReference>
<dbReference type="InterPro" id="IPR000687">
    <property type="entry name" value="RIO_kinase"/>
</dbReference>
<dbReference type="OrthoDB" id="9795258at2"/>
<dbReference type="GO" id="GO:0046872">
    <property type="term" value="F:metal ion binding"/>
    <property type="evidence" value="ECO:0007669"/>
    <property type="project" value="UniProtKB-KW"/>
</dbReference>
<comment type="catalytic activity">
    <reaction evidence="11">
        <text>L-seryl-[protein] + ATP = O-phospho-L-seryl-[protein] + ADP + H(+)</text>
        <dbReference type="Rhea" id="RHEA:17989"/>
        <dbReference type="Rhea" id="RHEA-COMP:9863"/>
        <dbReference type="Rhea" id="RHEA-COMP:11604"/>
        <dbReference type="ChEBI" id="CHEBI:15378"/>
        <dbReference type="ChEBI" id="CHEBI:29999"/>
        <dbReference type="ChEBI" id="CHEBI:30616"/>
        <dbReference type="ChEBI" id="CHEBI:83421"/>
        <dbReference type="ChEBI" id="CHEBI:456216"/>
        <dbReference type="EC" id="2.7.11.1"/>
    </reaction>
</comment>
<dbReference type="Gene3D" id="1.10.510.10">
    <property type="entry name" value="Transferase(Phosphotransferase) domain 1"/>
    <property type="match status" value="1"/>
</dbReference>
<keyword evidence="15" id="KW-1185">Reference proteome</keyword>
<feature type="domain" description="RIO kinase" evidence="13">
    <location>
        <begin position="71"/>
        <end position="301"/>
    </location>
</feature>
<dbReference type="InterPro" id="IPR018934">
    <property type="entry name" value="RIO_dom"/>
</dbReference>
<dbReference type="Pfam" id="PF01163">
    <property type="entry name" value="RIO1"/>
    <property type="match status" value="1"/>
</dbReference>
<feature type="region of interest" description="Disordered" evidence="12">
    <location>
        <begin position="1"/>
        <end position="35"/>
    </location>
</feature>
<evidence type="ECO:0000259" key="13">
    <source>
        <dbReference type="SMART" id="SM00090"/>
    </source>
</evidence>
<dbReference type="SUPFAM" id="SSF56112">
    <property type="entry name" value="Protein kinase-like (PK-like)"/>
    <property type="match status" value="1"/>
</dbReference>
<keyword evidence="4" id="KW-0808">Transferase</keyword>
<evidence type="ECO:0000256" key="12">
    <source>
        <dbReference type="SAM" id="MobiDB-lite"/>
    </source>
</evidence>
<dbReference type="InterPro" id="IPR011009">
    <property type="entry name" value="Kinase-like_dom_sf"/>
</dbReference>
<dbReference type="GO" id="GO:0004674">
    <property type="term" value="F:protein serine/threonine kinase activity"/>
    <property type="evidence" value="ECO:0007669"/>
    <property type="project" value="UniProtKB-KW"/>
</dbReference>